<evidence type="ECO:0000256" key="1">
    <source>
        <dbReference type="SAM" id="Phobius"/>
    </source>
</evidence>
<feature type="transmembrane region" description="Helical" evidence="1">
    <location>
        <begin position="44"/>
        <end position="63"/>
    </location>
</feature>
<evidence type="ECO:0000313" key="3">
    <source>
        <dbReference type="Proteomes" id="UP001501509"/>
    </source>
</evidence>
<dbReference type="EMBL" id="BAAATD010000002">
    <property type="protein sequence ID" value="GAA2587359.1"/>
    <property type="molecule type" value="Genomic_DNA"/>
</dbReference>
<feature type="transmembrane region" description="Helical" evidence="1">
    <location>
        <begin position="69"/>
        <end position="88"/>
    </location>
</feature>
<dbReference type="Proteomes" id="UP001501509">
    <property type="component" value="Unassembled WGS sequence"/>
</dbReference>
<sequence length="136" mass="14602">MEFAALAAWVLSAIVGSHLLTIWIRQGGLREQSTKVTRFPRLVVTGHPVAAVAGLVVWVAYLATGEAGYAWAAFGTLLVVIFQGFLLFTRWLVGRGGRHARGAEQDFPATAVVMHGVVAVATFVLVFLTAIEVSRP</sequence>
<keyword evidence="1" id="KW-0472">Membrane</keyword>
<evidence type="ECO:0008006" key="4">
    <source>
        <dbReference type="Google" id="ProtNLM"/>
    </source>
</evidence>
<reference evidence="2 3" key="1">
    <citation type="journal article" date="2019" name="Int. J. Syst. Evol. Microbiol.">
        <title>The Global Catalogue of Microorganisms (GCM) 10K type strain sequencing project: providing services to taxonomists for standard genome sequencing and annotation.</title>
        <authorList>
            <consortium name="The Broad Institute Genomics Platform"/>
            <consortium name="The Broad Institute Genome Sequencing Center for Infectious Disease"/>
            <person name="Wu L."/>
            <person name="Ma J."/>
        </authorList>
    </citation>
    <scope>NUCLEOTIDE SEQUENCE [LARGE SCALE GENOMIC DNA]</scope>
    <source>
        <strain evidence="2 3">JCM 6833</strain>
    </source>
</reference>
<accession>A0ABN3PNL0</accession>
<dbReference type="RefSeq" id="WP_344539898.1">
    <property type="nucleotide sequence ID" value="NZ_BAAATD010000002.1"/>
</dbReference>
<comment type="caution">
    <text evidence="2">The sequence shown here is derived from an EMBL/GenBank/DDBJ whole genome shotgun (WGS) entry which is preliminary data.</text>
</comment>
<feature type="transmembrane region" description="Helical" evidence="1">
    <location>
        <begin position="6"/>
        <end position="24"/>
    </location>
</feature>
<keyword evidence="1" id="KW-0812">Transmembrane</keyword>
<keyword evidence="1" id="KW-1133">Transmembrane helix</keyword>
<evidence type="ECO:0000313" key="2">
    <source>
        <dbReference type="EMBL" id="GAA2587359.1"/>
    </source>
</evidence>
<name>A0ABN3PNL0_9ACTN</name>
<proteinExistence type="predicted"/>
<gene>
    <name evidence="2" type="ORF">GCM10010411_20200</name>
</gene>
<feature type="transmembrane region" description="Helical" evidence="1">
    <location>
        <begin position="109"/>
        <end position="131"/>
    </location>
</feature>
<organism evidence="2 3">
    <name type="scientific">Actinomadura fulvescens</name>
    <dbReference type="NCBI Taxonomy" id="46160"/>
    <lineage>
        <taxon>Bacteria</taxon>
        <taxon>Bacillati</taxon>
        <taxon>Actinomycetota</taxon>
        <taxon>Actinomycetes</taxon>
        <taxon>Streptosporangiales</taxon>
        <taxon>Thermomonosporaceae</taxon>
        <taxon>Actinomadura</taxon>
    </lineage>
</organism>
<keyword evidence="3" id="KW-1185">Reference proteome</keyword>
<protein>
    <recommendedName>
        <fullName evidence="4">Integral membrane protein</fullName>
    </recommendedName>
</protein>